<keyword evidence="1" id="KW-0812">Transmembrane</keyword>
<dbReference type="EMBL" id="JAVDXT010000005">
    <property type="protein sequence ID" value="MDR7379606.1"/>
    <property type="molecule type" value="Genomic_DNA"/>
</dbReference>
<gene>
    <name evidence="2" type="ORF">J2X19_004302</name>
</gene>
<evidence type="ECO:0000313" key="3">
    <source>
        <dbReference type="Proteomes" id="UP001180487"/>
    </source>
</evidence>
<sequence length="83" mass="8921">MPAMTAQRTISVLWPAFLGACVLEALVFAVVDPHSLQWQGQSLELSRQSVYSLAFFGFWGVTALVASLALLVAKPTDRPASAD</sequence>
<keyword evidence="1" id="KW-0472">Membrane</keyword>
<accession>A0ABU2CE29</accession>
<comment type="caution">
    <text evidence="2">The sequence shown here is derived from an EMBL/GenBank/DDBJ whole genome shotgun (WGS) entry which is preliminary data.</text>
</comment>
<keyword evidence="3" id="KW-1185">Reference proteome</keyword>
<evidence type="ECO:0008006" key="4">
    <source>
        <dbReference type="Google" id="ProtNLM"/>
    </source>
</evidence>
<evidence type="ECO:0000256" key="1">
    <source>
        <dbReference type="SAM" id="Phobius"/>
    </source>
</evidence>
<reference evidence="2 3" key="1">
    <citation type="submission" date="2023-07" db="EMBL/GenBank/DDBJ databases">
        <title>Sorghum-associated microbial communities from plants grown in Nebraska, USA.</title>
        <authorList>
            <person name="Schachtman D."/>
        </authorList>
    </citation>
    <scope>NUCLEOTIDE SEQUENCE [LARGE SCALE GENOMIC DNA]</scope>
    <source>
        <strain evidence="2 3">BE313</strain>
    </source>
</reference>
<feature type="transmembrane region" description="Helical" evidence="1">
    <location>
        <begin position="12"/>
        <end position="31"/>
    </location>
</feature>
<name>A0ABU2CE29_9BURK</name>
<organism evidence="2 3">
    <name type="scientific">Rhodoferax ferrireducens</name>
    <dbReference type="NCBI Taxonomy" id="192843"/>
    <lineage>
        <taxon>Bacteria</taxon>
        <taxon>Pseudomonadati</taxon>
        <taxon>Pseudomonadota</taxon>
        <taxon>Betaproteobacteria</taxon>
        <taxon>Burkholderiales</taxon>
        <taxon>Comamonadaceae</taxon>
        <taxon>Rhodoferax</taxon>
    </lineage>
</organism>
<protein>
    <recommendedName>
        <fullName evidence="4">Transmembrane protein</fullName>
    </recommendedName>
</protein>
<dbReference type="Proteomes" id="UP001180487">
    <property type="component" value="Unassembled WGS sequence"/>
</dbReference>
<evidence type="ECO:0000313" key="2">
    <source>
        <dbReference type="EMBL" id="MDR7379606.1"/>
    </source>
</evidence>
<keyword evidence="1" id="KW-1133">Transmembrane helix</keyword>
<feature type="transmembrane region" description="Helical" evidence="1">
    <location>
        <begin position="51"/>
        <end position="73"/>
    </location>
</feature>
<proteinExistence type="predicted"/>